<evidence type="ECO:0000259" key="1">
    <source>
        <dbReference type="PROSITE" id="PS51462"/>
    </source>
</evidence>
<dbReference type="InterPro" id="IPR015797">
    <property type="entry name" value="NUDIX_hydrolase-like_dom_sf"/>
</dbReference>
<dbReference type="STRING" id="86105.NF27_HQ00490"/>
<dbReference type="PROSITE" id="PS51462">
    <property type="entry name" value="NUDIX"/>
    <property type="match status" value="1"/>
</dbReference>
<comment type="caution">
    <text evidence="2">The sequence shown here is derived from an EMBL/GenBank/DDBJ whole genome shotgun (WGS) entry which is preliminary data.</text>
</comment>
<name>A0A0C1MXB3_9RICK</name>
<evidence type="ECO:0000313" key="2">
    <source>
        <dbReference type="EMBL" id="KIE04511.1"/>
    </source>
</evidence>
<dbReference type="RefSeq" id="WP_039458436.1">
    <property type="nucleotide sequence ID" value="NZ_JSWE01000184.1"/>
</dbReference>
<keyword evidence="2" id="KW-0378">Hydrolase</keyword>
<protein>
    <submittedName>
        <fullName evidence="2">NUDIX hydrolase</fullName>
    </submittedName>
</protein>
<gene>
    <name evidence="2" type="ORF">NF27_HQ00490</name>
</gene>
<organism evidence="2 3">
    <name type="scientific">Candidatus Jidaibacter acanthamoebae</name>
    <dbReference type="NCBI Taxonomy" id="86105"/>
    <lineage>
        <taxon>Bacteria</taxon>
        <taxon>Pseudomonadati</taxon>
        <taxon>Pseudomonadota</taxon>
        <taxon>Alphaproteobacteria</taxon>
        <taxon>Rickettsiales</taxon>
        <taxon>Candidatus Midichloriaceae</taxon>
        <taxon>Candidatus Jidaibacter</taxon>
    </lineage>
</organism>
<dbReference type="PANTHER" id="PTHR43736:SF1">
    <property type="entry name" value="DIHYDRONEOPTERIN TRIPHOSPHATE DIPHOSPHATASE"/>
    <property type="match status" value="1"/>
</dbReference>
<feature type="domain" description="Nudix hydrolase" evidence="1">
    <location>
        <begin position="44"/>
        <end position="179"/>
    </location>
</feature>
<accession>A0A0C1MXB3</accession>
<dbReference type="Proteomes" id="UP000031258">
    <property type="component" value="Unassembled WGS sequence"/>
</dbReference>
<keyword evidence="3" id="KW-1185">Reference proteome</keyword>
<dbReference type="Gene3D" id="3.90.79.10">
    <property type="entry name" value="Nucleoside Triphosphate Pyrophosphohydrolase"/>
    <property type="match status" value="1"/>
</dbReference>
<dbReference type="InterPro" id="IPR000086">
    <property type="entry name" value="NUDIX_hydrolase_dom"/>
</dbReference>
<evidence type="ECO:0000313" key="3">
    <source>
        <dbReference type="Proteomes" id="UP000031258"/>
    </source>
</evidence>
<dbReference type="PANTHER" id="PTHR43736">
    <property type="entry name" value="ADP-RIBOSE PYROPHOSPHATASE"/>
    <property type="match status" value="1"/>
</dbReference>
<dbReference type="GO" id="GO:0016787">
    <property type="term" value="F:hydrolase activity"/>
    <property type="evidence" value="ECO:0007669"/>
    <property type="project" value="UniProtKB-KW"/>
</dbReference>
<dbReference type="EMBL" id="JSWE01000184">
    <property type="protein sequence ID" value="KIE04511.1"/>
    <property type="molecule type" value="Genomic_DNA"/>
</dbReference>
<dbReference type="Pfam" id="PF00293">
    <property type="entry name" value="NUDIX"/>
    <property type="match status" value="1"/>
</dbReference>
<proteinExistence type="predicted"/>
<sequence length="179" mass="20802">MHRKKILELLNDYTSHHIEEVEYKNQIISFIKQNSDCFDRSNKAGHLTASAWLLNRSGDKALLMHHAKLNSWVQPGGHCDNDPDIISVALKEAKEESGINGIELVSHTIFDIDIHYIPAFHTESSHNHYDIRFLLQVKSNEEVKINHESKELRWVSKDISELPTDSKSIIRMFNKWIYL</sequence>
<dbReference type="AlphaFoldDB" id="A0A0C1MXB3"/>
<dbReference type="SUPFAM" id="SSF55811">
    <property type="entry name" value="Nudix"/>
    <property type="match status" value="1"/>
</dbReference>
<dbReference type="CDD" id="cd03674">
    <property type="entry name" value="NUDIX_Hydrolase"/>
    <property type="match status" value="1"/>
</dbReference>
<reference evidence="2 3" key="1">
    <citation type="submission" date="2014-11" db="EMBL/GenBank/DDBJ databases">
        <title>A Rickettsiales Symbiont of Amoebae With Ancient Features.</title>
        <authorList>
            <person name="Schulz F."/>
            <person name="Martijn J."/>
            <person name="Wascher F."/>
            <person name="Kostanjsek R."/>
            <person name="Ettema T.J."/>
            <person name="Horn M."/>
        </authorList>
    </citation>
    <scope>NUCLEOTIDE SEQUENCE [LARGE SCALE GENOMIC DNA]</scope>
    <source>
        <strain evidence="2 3">UWC36</strain>
    </source>
</reference>
<dbReference type="OrthoDB" id="129709at2"/>